<organism evidence="1">
    <name type="scientific">marine sediment metagenome</name>
    <dbReference type="NCBI Taxonomy" id="412755"/>
    <lineage>
        <taxon>unclassified sequences</taxon>
        <taxon>metagenomes</taxon>
        <taxon>ecological metagenomes</taxon>
    </lineage>
</organism>
<sequence>MSSCGSCPRENIKSQFRCVSCDKWVCRDCFDPMSRVCAVCSSLTSGIASTCLDFDCGAFGGP</sequence>
<protein>
    <submittedName>
        <fullName evidence="1">Uncharacterized protein</fullName>
    </submittedName>
</protein>
<dbReference type="AlphaFoldDB" id="A0A0F9FQN3"/>
<proteinExistence type="predicted"/>
<reference evidence="1" key="1">
    <citation type="journal article" date="2015" name="Nature">
        <title>Complex archaea that bridge the gap between prokaryotes and eukaryotes.</title>
        <authorList>
            <person name="Spang A."/>
            <person name="Saw J.H."/>
            <person name="Jorgensen S.L."/>
            <person name="Zaremba-Niedzwiedzka K."/>
            <person name="Martijn J."/>
            <person name="Lind A.E."/>
            <person name="van Eijk R."/>
            <person name="Schleper C."/>
            <person name="Guy L."/>
            <person name="Ettema T.J."/>
        </authorList>
    </citation>
    <scope>NUCLEOTIDE SEQUENCE</scope>
</reference>
<gene>
    <name evidence="1" type="ORF">LCGC14_1923810</name>
</gene>
<name>A0A0F9FQN3_9ZZZZ</name>
<dbReference type="EMBL" id="LAZR01020540">
    <property type="protein sequence ID" value="KKL88528.1"/>
    <property type="molecule type" value="Genomic_DNA"/>
</dbReference>
<accession>A0A0F9FQN3</accession>
<evidence type="ECO:0000313" key="1">
    <source>
        <dbReference type="EMBL" id="KKL88528.1"/>
    </source>
</evidence>
<comment type="caution">
    <text evidence="1">The sequence shown here is derived from an EMBL/GenBank/DDBJ whole genome shotgun (WGS) entry which is preliminary data.</text>
</comment>